<reference evidence="2" key="1">
    <citation type="journal article" date="2017" name="Cell">
        <title>Insights into land plant evolution garnered from the Marchantia polymorpha genome.</title>
        <authorList>
            <person name="Bowman J.L."/>
            <person name="Kohchi T."/>
            <person name="Yamato K.T."/>
            <person name="Jenkins J."/>
            <person name="Shu S."/>
            <person name="Ishizaki K."/>
            <person name="Yamaoka S."/>
            <person name="Nishihama R."/>
            <person name="Nakamura Y."/>
            <person name="Berger F."/>
            <person name="Adam C."/>
            <person name="Aki S.S."/>
            <person name="Althoff F."/>
            <person name="Araki T."/>
            <person name="Arteaga-Vazquez M.A."/>
            <person name="Balasubrmanian S."/>
            <person name="Barry K."/>
            <person name="Bauer D."/>
            <person name="Boehm C.R."/>
            <person name="Briginshaw L."/>
            <person name="Caballero-Perez J."/>
            <person name="Catarino B."/>
            <person name="Chen F."/>
            <person name="Chiyoda S."/>
            <person name="Chovatia M."/>
            <person name="Davies K.M."/>
            <person name="Delmans M."/>
            <person name="Demura T."/>
            <person name="Dierschke T."/>
            <person name="Dolan L."/>
            <person name="Dorantes-Acosta A.E."/>
            <person name="Eklund D.M."/>
            <person name="Florent S.N."/>
            <person name="Flores-Sandoval E."/>
            <person name="Fujiyama A."/>
            <person name="Fukuzawa H."/>
            <person name="Galik B."/>
            <person name="Grimanelli D."/>
            <person name="Grimwood J."/>
            <person name="Grossniklaus U."/>
            <person name="Hamada T."/>
            <person name="Haseloff J."/>
            <person name="Hetherington A.J."/>
            <person name="Higo A."/>
            <person name="Hirakawa Y."/>
            <person name="Hundley H.N."/>
            <person name="Ikeda Y."/>
            <person name="Inoue K."/>
            <person name="Inoue S.I."/>
            <person name="Ishida S."/>
            <person name="Jia Q."/>
            <person name="Kakita M."/>
            <person name="Kanazawa T."/>
            <person name="Kawai Y."/>
            <person name="Kawashima T."/>
            <person name="Kennedy M."/>
            <person name="Kinose K."/>
            <person name="Kinoshita T."/>
            <person name="Kohara Y."/>
            <person name="Koide E."/>
            <person name="Komatsu K."/>
            <person name="Kopischke S."/>
            <person name="Kubo M."/>
            <person name="Kyozuka J."/>
            <person name="Lagercrantz U."/>
            <person name="Lin S.S."/>
            <person name="Lindquist E."/>
            <person name="Lipzen A.M."/>
            <person name="Lu C.W."/>
            <person name="De Luna E."/>
            <person name="Martienssen R.A."/>
            <person name="Minamino N."/>
            <person name="Mizutani M."/>
            <person name="Mizutani M."/>
            <person name="Mochizuki N."/>
            <person name="Monte I."/>
            <person name="Mosher R."/>
            <person name="Nagasaki H."/>
            <person name="Nakagami H."/>
            <person name="Naramoto S."/>
            <person name="Nishitani K."/>
            <person name="Ohtani M."/>
            <person name="Okamoto T."/>
            <person name="Okumura M."/>
            <person name="Phillips J."/>
            <person name="Pollak B."/>
            <person name="Reinders A."/>
            <person name="Rovekamp M."/>
            <person name="Sano R."/>
            <person name="Sawa S."/>
            <person name="Schmid M.W."/>
            <person name="Shirakawa M."/>
            <person name="Solano R."/>
            <person name="Spunde A."/>
            <person name="Suetsugu N."/>
            <person name="Sugano S."/>
            <person name="Sugiyama A."/>
            <person name="Sun R."/>
            <person name="Suzuki Y."/>
            <person name="Takenaka M."/>
            <person name="Takezawa D."/>
            <person name="Tomogane H."/>
            <person name="Tsuzuki M."/>
            <person name="Ueda T."/>
            <person name="Umeda M."/>
            <person name="Ward J.M."/>
            <person name="Watanabe Y."/>
            <person name="Yazaki K."/>
            <person name="Yokoyama R."/>
            <person name="Yoshitake Y."/>
            <person name="Yotsui I."/>
            <person name="Zachgo S."/>
            <person name="Schmutz J."/>
        </authorList>
    </citation>
    <scope>NUCLEOTIDE SEQUENCE [LARGE SCALE GENOMIC DNA]</scope>
    <source>
        <strain evidence="2">Tak-1</strain>
    </source>
</reference>
<evidence type="ECO:0000313" key="2">
    <source>
        <dbReference type="Proteomes" id="UP000244005"/>
    </source>
</evidence>
<evidence type="ECO:0000313" key="1">
    <source>
        <dbReference type="EMBL" id="PTQ42121.1"/>
    </source>
</evidence>
<organism evidence="1 2">
    <name type="scientific">Marchantia polymorpha</name>
    <name type="common">Common liverwort</name>
    <name type="synonym">Marchantia aquatica</name>
    <dbReference type="NCBI Taxonomy" id="3197"/>
    <lineage>
        <taxon>Eukaryota</taxon>
        <taxon>Viridiplantae</taxon>
        <taxon>Streptophyta</taxon>
        <taxon>Embryophyta</taxon>
        <taxon>Marchantiophyta</taxon>
        <taxon>Marchantiopsida</taxon>
        <taxon>Marchantiidae</taxon>
        <taxon>Marchantiales</taxon>
        <taxon>Marchantiaceae</taxon>
        <taxon>Marchantia</taxon>
    </lineage>
</organism>
<proteinExistence type="predicted"/>
<dbReference type="Gramene" id="Mp2g04350.1">
    <property type="protein sequence ID" value="Mp2g04350.1.cds1"/>
    <property type="gene ID" value="Mp2g04350"/>
</dbReference>
<accession>A0A2R6X7P9</accession>
<dbReference type="EMBL" id="KZ772703">
    <property type="protein sequence ID" value="PTQ42121.1"/>
    <property type="molecule type" value="Genomic_DNA"/>
</dbReference>
<name>A0A2R6X7P9_MARPO</name>
<protein>
    <submittedName>
        <fullName evidence="1">Uncharacterized protein</fullName>
    </submittedName>
</protein>
<gene>
    <name evidence="1" type="ORF">MARPO_0031s0091</name>
</gene>
<sequence>MEARGGSINHFKYHRNQDFLHTNLRTVVEADTTIFSLVRGYATYRVLPSSELLMIFVEMCPYCSVAGKPEVELFIAVSRSFECMQTAFGAS</sequence>
<keyword evidence="2" id="KW-1185">Reference proteome</keyword>
<dbReference type="AlphaFoldDB" id="A0A2R6X7P9"/>
<dbReference type="Proteomes" id="UP000244005">
    <property type="component" value="Unassembled WGS sequence"/>
</dbReference>